<comment type="caution">
    <text evidence="1">The sequence shown here is derived from an EMBL/GenBank/DDBJ whole genome shotgun (WGS) entry which is preliminary data.</text>
</comment>
<name>A0ABN2VS52_9ACTN</name>
<dbReference type="RefSeq" id="WP_344672162.1">
    <property type="nucleotide sequence ID" value="NZ_BAAAQN010000110.1"/>
</dbReference>
<organism evidence="1 2">
    <name type="scientific">Catenulispora yoronensis</name>
    <dbReference type="NCBI Taxonomy" id="450799"/>
    <lineage>
        <taxon>Bacteria</taxon>
        <taxon>Bacillati</taxon>
        <taxon>Actinomycetota</taxon>
        <taxon>Actinomycetes</taxon>
        <taxon>Catenulisporales</taxon>
        <taxon>Catenulisporaceae</taxon>
        <taxon>Catenulispora</taxon>
    </lineage>
</organism>
<sequence>MPAALVVRAADGGDLTWVLMAANGRPLARSAGAYRSDEALTAAWRELVADRADLSIRLSRDGPGPDWWWTATLPARSTGRVGRVGRLGRVGAAGLVVARSARGYLRPDQCRGGASGFVSALAGFARRVR</sequence>
<gene>
    <name evidence="1" type="ORF">GCM10009839_92710</name>
</gene>
<accession>A0ABN2VS52</accession>
<keyword evidence="2" id="KW-1185">Reference proteome</keyword>
<protein>
    <recommendedName>
        <fullName evidence="3">DUF1508 domain-containing protein</fullName>
    </recommendedName>
</protein>
<proteinExistence type="predicted"/>
<dbReference type="Proteomes" id="UP001500751">
    <property type="component" value="Unassembled WGS sequence"/>
</dbReference>
<evidence type="ECO:0000313" key="2">
    <source>
        <dbReference type="Proteomes" id="UP001500751"/>
    </source>
</evidence>
<reference evidence="1 2" key="1">
    <citation type="journal article" date="2019" name="Int. J. Syst. Evol. Microbiol.">
        <title>The Global Catalogue of Microorganisms (GCM) 10K type strain sequencing project: providing services to taxonomists for standard genome sequencing and annotation.</title>
        <authorList>
            <consortium name="The Broad Institute Genomics Platform"/>
            <consortium name="The Broad Institute Genome Sequencing Center for Infectious Disease"/>
            <person name="Wu L."/>
            <person name="Ma J."/>
        </authorList>
    </citation>
    <scope>NUCLEOTIDE SEQUENCE [LARGE SCALE GENOMIC DNA]</scope>
    <source>
        <strain evidence="1 2">JCM 16014</strain>
    </source>
</reference>
<dbReference type="EMBL" id="BAAAQN010000110">
    <property type="protein sequence ID" value="GAA2066376.1"/>
    <property type="molecule type" value="Genomic_DNA"/>
</dbReference>
<evidence type="ECO:0000313" key="1">
    <source>
        <dbReference type="EMBL" id="GAA2066376.1"/>
    </source>
</evidence>
<evidence type="ECO:0008006" key="3">
    <source>
        <dbReference type="Google" id="ProtNLM"/>
    </source>
</evidence>